<accession>A0A0A7IAM6</accession>
<dbReference type="HOGENOM" id="CLU_2631066_0_0_11"/>
<dbReference type="OrthoDB" id="3234261at2"/>
<keyword evidence="2" id="KW-1185">Reference proteome</keyword>
<proteinExistence type="predicted"/>
<dbReference type="EMBL" id="CP007457">
    <property type="protein sequence ID" value="AIZ17086.1"/>
    <property type="molecule type" value="Genomic_DNA"/>
</dbReference>
<gene>
    <name evidence="1" type="ORF">AH67_07030</name>
</gene>
<reference evidence="1 2" key="1">
    <citation type="journal article" date="2015" name="Genome Announc.">
        <title>Bifidobacterium pseudolongum Strain PV8-2, Isolated from a Stool Sample of an Anemic Kenyan Infant.</title>
        <authorList>
            <person name="Vazquez-Gutierrez P."/>
            <person name="Lacroix C."/>
            <person name="Chassard C."/>
            <person name="Klumpp J."/>
            <person name="Stevens M.J."/>
            <person name="Jans C."/>
        </authorList>
    </citation>
    <scope>NUCLEOTIDE SEQUENCE [LARGE SCALE GENOMIC DNA]</scope>
    <source>
        <strain evidence="1 2">PV8-2</strain>
    </source>
</reference>
<evidence type="ECO:0000313" key="1">
    <source>
        <dbReference type="EMBL" id="AIZ17086.1"/>
    </source>
</evidence>
<protein>
    <submittedName>
        <fullName evidence="1">Uncharacterized protein</fullName>
    </submittedName>
</protein>
<dbReference type="RefSeq" id="WP_039172310.1">
    <property type="nucleotide sequence ID" value="NZ_CP007457.1"/>
</dbReference>
<dbReference type="KEGG" id="bpsp:AH67_07030"/>
<dbReference type="AlphaFoldDB" id="A0A0A7IAM6"/>
<evidence type="ECO:0000313" key="2">
    <source>
        <dbReference type="Proteomes" id="UP000030636"/>
    </source>
</evidence>
<name>A0A0A7IAM6_9BIFI</name>
<organism evidence="1 2">
    <name type="scientific">Bifidobacterium pseudolongum PV8-2</name>
    <dbReference type="NCBI Taxonomy" id="1447715"/>
    <lineage>
        <taxon>Bacteria</taxon>
        <taxon>Bacillati</taxon>
        <taxon>Actinomycetota</taxon>
        <taxon>Actinomycetes</taxon>
        <taxon>Bifidobacteriales</taxon>
        <taxon>Bifidobacteriaceae</taxon>
        <taxon>Bifidobacterium</taxon>
    </lineage>
</organism>
<sequence>MDTMRENRFTFIPEERRAITDPDELDSIYNKTGVYPLPPQEQVWISEEGCRRWADGDFVSTDELRAEYHKRKAQGKI</sequence>
<dbReference type="Proteomes" id="UP000030636">
    <property type="component" value="Chromosome"/>
</dbReference>